<dbReference type="EMBL" id="VIVK01000001">
    <property type="protein sequence ID" value="TWD80877.1"/>
    <property type="molecule type" value="Genomic_DNA"/>
</dbReference>
<comment type="caution">
    <text evidence="1">The sequence shown here is derived from an EMBL/GenBank/DDBJ whole genome shotgun (WGS) entry which is preliminary data.</text>
</comment>
<evidence type="ECO:0000313" key="2">
    <source>
        <dbReference type="Proteomes" id="UP000318380"/>
    </source>
</evidence>
<keyword evidence="2" id="KW-1185">Reference proteome</keyword>
<reference evidence="1 2" key="1">
    <citation type="submission" date="2019-06" db="EMBL/GenBank/DDBJ databases">
        <title>Sequencing the genomes of 1000 actinobacteria strains.</title>
        <authorList>
            <person name="Klenk H.-P."/>
        </authorList>
    </citation>
    <scope>NUCLEOTIDE SEQUENCE [LARGE SCALE GENOMIC DNA]</scope>
    <source>
        <strain evidence="1 2">DSM 24683</strain>
    </source>
</reference>
<evidence type="ECO:0000313" key="1">
    <source>
        <dbReference type="EMBL" id="TWD80877.1"/>
    </source>
</evidence>
<protein>
    <submittedName>
        <fullName evidence="1">Uncharacterized protein</fullName>
    </submittedName>
</protein>
<organism evidence="1 2">
    <name type="scientific">Kribbella amoyensis</name>
    <dbReference type="NCBI Taxonomy" id="996641"/>
    <lineage>
        <taxon>Bacteria</taxon>
        <taxon>Bacillati</taxon>
        <taxon>Actinomycetota</taxon>
        <taxon>Actinomycetes</taxon>
        <taxon>Propionibacteriales</taxon>
        <taxon>Kribbellaceae</taxon>
        <taxon>Kribbella</taxon>
    </lineage>
</organism>
<dbReference type="Proteomes" id="UP000318380">
    <property type="component" value="Unassembled WGS sequence"/>
</dbReference>
<dbReference type="AlphaFoldDB" id="A0A561BPU8"/>
<sequence>MEVLGGFLLAAPAQRGEWQRDVVPNRFLTIGGCALDDALRPEFTDWFTNRERVLRWILSRTGGDAALEMPWVVVSLARCGSSGES</sequence>
<gene>
    <name evidence="1" type="ORF">FB561_1974</name>
</gene>
<proteinExistence type="predicted"/>
<dbReference type="OrthoDB" id="3837916at2"/>
<accession>A0A561BPU8</accession>
<dbReference type="RefSeq" id="WP_145805211.1">
    <property type="nucleotide sequence ID" value="NZ_VIVK01000001.1"/>
</dbReference>
<name>A0A561BPU8_9ACTN</name>